<dbReference type="PANTHER" id="PTHR47966:SF51">
    <property type="entry name" value="BETA-SITE APP-CLEAVING ENZYME, ISOFORM A-RELATED"/>
    <property type="match status" value="1"/>
</dbReference>
<feature type="signal peptide" evidence="3">
    <location>
        <begin position="1"/>
        <end position="17"/>
    </location>
</feature>
<dbReference type="CDD" id="cd05471">
    <property type="entry name" value="pepsin_like"/>
    <property type="match status" value="1"/>
</dbReference>
<dbReference type="Proteomes" id="UP000034680">
    <property type="component" value="Unassembled WGS sequence"/>
</dbReference>
<dbReference type="SUPFAM" id="SSF50630">
    <property type="entry name" value="Acid proteases"/>
    <property type="match status" value="1"/>
</dbReference>
<dbReference type="AlphaFoldDB" id="A0A0G2HJU5"/>
<dbReference type="GO" id="GO:0004190">
    <property type="term" value="F:aspartic-type endopeptidase activity"/>
    <property type="evidence" value="ECO:0007669"/>
    <property type="project" value="InterPro"/>
</dbReference>
<keyword evidence="6" id="KW-1185">Reference proteome</keyword>
<dbReference type="InterPro" id="IPR033121">
    <property type="entry name" value="PEPTIDASE_A1"/>
</dbReference>
<dbReference type="OrthoDB" id="771136at2759"/>
<dbReference type="PROSITE" id="PS51767">
    <property type="entry name" value="PEPTIDASE_A1"/>
    <property type="match status" value="1"/>
</dbReference>
<reference evidence="5 6" key="1">
    <citation type="submission" date="2015-05" db="EMBL/GenBank/DDBJ databases">
        <title>Distinctive expansion of gene families associated with plant cell wall degradation and secondary metabolism in the genomes of grapevine trunk pathogens.</title>
        <authorList>
            <person name="Lawrence D.P."/>
            <person name="Travadon R."/>
            <person name="Rolshausen P.E."/>
            <person name="Baumgartner K."/>
        </authorList>
    </citation>
    <scope>NUCLEOTIDE SEQUENCE [LARGE SCALE GENOMIC DNA]</scope>
    <source>
        <strain evidence="5">DA912</strain>
    </source>
</reference>
<evidence type="ECO:0000256" key="3">
    <source>
        <dbReference type="SAM" id="SignalP"/>
    </source>
</evidence>
<name>A0A0G2HJU5_9PEZI</name>
<feature type="active site" evidence="2">
    <location>
        <position position="85"/>
    </location>
</feature>
<comment type="caution">
    <text evidence="5">The sequence shown here is derived from an EMBL/GenBank/DDBJ whole genome shotgun (WGS) entry which is preliminary data.</text>
</comment>
<dbReference type="InterPro" id="IPR001461">
    <property type="entry name" value="Aspartic_peptidase_A1"/>
</dbReference>
<evidence type="ECO:0000313" key="6">
    <source>
        <dbReference type="Proteomes" id="UP000034680"/>
    </source>
</evidence>
<sequence length="430" mass="46519">MQFMLLALAAVMASVSAMTLNLPLYSRATKPAARGSTKFHLPVSARQPDSGVNVPVTDWFSRTDNQWYTTFAVGTPPQDLTAYFDTGSIQFFIPQSNCTTCDNLTLFEPDSSTTFSPLPGTEGSSYFTTGPDSIPLSRPMTLSCRSVHDTVSLSWAQLKVDRQSFSLCDQYAGAASKSTISGIMGMGIWDPSVNNTPWYWNLVHDGQLESPFFSFYIPPGDLDGGQVTLGGMDKSKVDGNISWTDLNVTASHELSAYIIDQSAIYADGKKLRIDVLKGSASPTSRSYAILDTGVAFMQTPDYGTAKYIYAQISPNITQIDPAGAWGAPCDQMDDIAPDLTFTLGAPGKALNLTIPKKYFNLGEYPRQPGMCQALFNHPVKGGDLIYDDAGVWIAGSPLLDKYYTVWDGVGLRIGWGKLPGLPGFNVSGST</sequence>
<accession>A0A0G2HJU5</accession>
<dbReference type="EMBL" id="LCUC01000166">
    <property type="protein sequence ID" value="KKY35308.1"/>
    <property type="molecule type" value="Genomic_DNA"/>
</dbReference>
<evidence type="ECO:0000259" key="4">
    <source>
        <dbReference type="PROSITE" id="PS51767"/>
    </source>
</evidence>
<feature type="domain" description="Peptidase A1" evidence="4">
    <location>
        <begin position="67"/>
        <end position="416"/>
    </location>
</feature>
<comment type="similarity">
    <text evidence="1">Belongs to the peptidase A1 family.</text>
</comment>
<organism evidence="5 6">
    <name type="scientific">Diaporthe ampelina</name>
    <dbReference type="NCBI Taxonomy" id="1214573"/>
    <lineage>
        <taxon>Eukaryota</taxon>
        <taxon>Fungi</taxon>
        <taxon>Dikarya</taxon>
        <taxon>Ascomycota</taxon>
        <taxon>Pezizomycotina</taxon>
        <taxon>Sordariomycetes</taxon>
        <taxon>Sordariomycetidae</taxon>
        <taxon>Diaporthales</taxon>
        <taxon>Diaporthaceae</taxon>
        <taxon>Diaporthe</taxon>
    </lineage>
</organism>
<dbReference type="GO" id="GO:0006508">
    <property type="term" value="P:proteolysis"/>
    <property type="evidence" value="ECO:0007669"/>
    <property type="project" value="InterPro"/>
</dbReference>
<dbReference type="PANTHER" id="PTHR47966">
    <property type="entry name" value="BETA-SITE APP-CLEAVING ENZYME, ISOFORM A-RELATED"/>
    <property type="match status" value="1"/>
</dbReference>
<feature type="chain" id="PRO_5002545302" evidence="3">
    <location>
        <begin position="18"/>
        <end position="430"/>
    </location>
</feature>
<dbReference type="GO" id="GO:0000324">
    <property type="term" value="C:fungal-type vacuole"/>
    <property type="evidence" value="ECO:0007669"/>
    <property type="project" value="TreeGrafter"/>
</dbReference>
<dbReference type="InterPro" id="IPR021109">
    <property type="entry name" value="Peptidase_aspartic_dom_sf"/>
</dbReference>
<dbReference type="Gene3D" id="2.40.70.10">
    <property type="entry name" value="Acid Proteases"/>
    <property type="match status" value="2"/>
</dbReference>
<evidence type="ECO:0000256" key="1">
    <source>
        <dbReference type="ARBA" id="ARBA00007447"/>
    </source>
</evidence>
<keyword evidence="3" id="KW-0732">Signal</keyword>
<dbReference type="InterPro" id="IPR034164">
    <property type="entry name" value="Pepsin-like_dom"/>
</dbReference>
<evidence type="ECO:0000313" key="5">
    <source>
        <dbReference type="EMBL" id="KKY35308.1"/>
    </source>
</evidence>
<dbReference type="PRINTS" id="PR00792">
    <property type="entry name" value="PEPSIN"/>
</dbReference>
<dbReference type="Pfam" id="PF00026">
    <property type="entry name" value="Asp"/>
    <property type="match status" value="1"/>
</dbReference>
<protein>
    <submittedName>
        <fullName evidence="5">Putative pepsin a1</fullName>
    </submittedName>
</protein>
<gene>
    <name evidence="5" type="ORF">UCDDA912_g04728</name>
</gene>
<feature type="active site" evidence="2">
    <location>
        <position position="291"/>
    </location>
</feature>
<reference evidence="5 6" key="2">
    <citation type="submission" date="2015-05" db="EMBL/GenBank/DDBJ databases">
        <authorList>
            <person name="Morales-Cruz A."/>
            <person name="Amrine K.C."/>
            <person name="Cantu D."/>
        </authorList>
    </citation>
    <scope>NUCLEOTIDE SEQUENCE [LARGE SCALE GENOMIC DNA]</scope>
    <source>
        <strain evidence="5">DA912</strain>
    </source>
</reference>
<proteinExistence type="inferred from homology"/>
<evidence type="ECO:0000256" key="2">
    <source>
        <dbReference type="PIRSR" id="PIRSR601461-1"/>
    </source>
</evidence>
<dbReference type="STRING" id="1214573.A0A0G2HJU5"/>